<dbReference type="AlphaFoldDB" id="A0A3E4R297"/>
<organism evidence="1 2">
    <name type="scientific">Bacteroides uniformis</name>
    <dbReference type="NCBI Taxonomy" id="820"/>
    <lineage>
        <taxon>Bacteria</taxon>
        <taxon>Pseudomonadati</taxon>
        <taxon>Bacteroidota</taxon>
        <taxon>Bacteroidia</taxon>
        <taxon>Bacteroidales</taxon>
        <taxon>Bacteroidaceae</taxon>
        <taxon>Bacteroides</taxon>
    </lineage>
</organism>
<accession>A0A3E4R297</accession>
<dbReference type="EMBL" id="QSRK01000014">
    <property type="protein sequence ID" value="RGL13340.1"/>
    <property type="molecule type" value="Genomic_DNA"/>
</dbReference>
<evidence type="ECO:0000313" key="1">
    <source>
        <dbReference type="EMBL" id="RGL13340.1"/>
    </source>
</evidence>
<dbReference type="RefSeq" id="WP_117681172.1">
    <property type="nucleotide sequence ID" value="NZ_QSRK01000014.1"/>
</dbReference>
<dbReference type="Proteomes" id="UP000260795">
    <property type="component" value="Unassembled WGS sequence"/>
</dbReference>
<protein>
    <submittedName>
        <fullName evidence="1">Uncharacterized protein</fullName>
    </submittedName>
</protein>
<comment type="caution">
    <text evidence="1">The sequence shown here is derived from an EMBL/GenBank/DDBJ whole genome shotgun (WGS) entry which is preliminary data.</text>
</comment>
<reference evidence="1 2" key="1">
    <citation type="submission" date="2018-08" db="EMBL/GenBank/DDBJ databases">
        <title>A genome reference for cultivated species of the human gut microbiota.</title>
        <authorList>
            <person name="Zou Y."/>
            <person name="Xue W."/>
            <person name="Luo G."/>
        </authorList>
    </citation>
    <scope>NUCLEOTIDE SEQUENCE [LARGE SCALE GENOMIC DNA]</scope>
    <source>
        <strain evidence="1 2">TF08-13</strain>
    </source>
</reference>
<evidence type="ECO:0000313" key="2">
    <source>
        <dbReference type="Proteomes" id="UP000260795"/>
    </source>
</evidence>
<sequence>MKKIKAKFTNEAIGKDIDETIDDMPVDMDIIKRQADKEYTVWFYDYKPTKRNFPASEWKTKFLKKLHDQDIFFNRLTRKAYRFKSGVWNPVTEQMILKALEIAIAK</sequence>
<proteinExistence type="predicted"/>
<gene>
    <name evidence="1" type="ORF">DXC80_10300</name>
</gene>
<name>A0A3E4R297_BACUN</name>